<comment type="caution">
    <text evidence="4">The sequence shown here is derived from an EMBL/GenBank/DDBJ whole genome shotgun (WGS) entry which is preliminary data.</text>
</comment>
<organism evidence="4 5">
    <name type="scientific">Chitinophaga skermanii</name>
    <dbReference type="NCBI Taxonomy" id="331697"/>
    <lineage>
        <taxon>Bacteria</taxon>
        <taxon>Pseudomonadati</taxon>
        <taxon>Bacteroidota</taxon>
        <taxon>Chitinophagia</taxon>
        <taxon>Chitinophagales</taxon>
        <taxon>Chitinophagaceae</taxon>
        <taxon>Chitinophaga</taxon>
    </lineage>
</organism>
<protein>
    <submittedName>
        <fullName evidence="4">Lysophospholipase L1-like esterase</fullName>
    </submittedName>
</protein>
<feature type="compositionally biased region" description="Low complexity" evidence="1">
    <location>
        <begin position="39"/>
        <end position="52"/>
    </location>
</feature>
<accession>A0A327R3L8</accession>
<evidence type="ECO:0000313" key="4">
    <source>
        <dbReference type="EMBL" id="RAJ10648.1"/>
    </source>
</evidence>
<dbReference type="Proteomes" id="UP000249547">
    <property type="component" value="Unassembled WGS sequence"/>
</dbReference>
<feature type="chain" id="PRO_5016256621" evidence="2">
    <location>
        <begin position="27"/>
        <end position="472"/>
    </location>
</feature>
<dbReference type="EMBL" id="QLLL01000001">
    <property type="protein sequence ID" value="RAJ10648.1"/>
    <property type="molecule type" value="Genomic_DNA"/>
</dbReference>
<name>A0A327R3L8_9BACT</name>
<feature type="region of interest" description="Disordered" evidence="1">
    <location>
        <begin position="28"/>
        <end position="69"/>
    </location>
</feature>
<dbReference type="Pfam" id="PF13472">
    <property type="entry name" value="Lipase_GDSL_2"/>
    <property type="match status" value="1"/>
</dbReference>
<dbReference type="PANTHER" id="PTHR30383:SF29">
    <property type="entry name" value="SGNH HYDROLASE-TYPE ESTERASE DOMAIN-CONTAINING PROTEIN"/>
    <property type="match status" value="1"/>
</dbReference>
<keyword evidence="2" id="KW-0732">Signal</keyword>
<evidence type="ECO:0000259" key="3">
    <source>
        <dbReference type="Pfam" id="PF13472"/>
    </source>
</evidence>
<dbReference type="RefSeq" id="WP_111595784.1">
    <property type="nucleotide sequence ID" value="NZ_QLLL01000001.1"/>
</dbReference>
<dbReference type="PANTHER" id="PTHR30383">
    <property type="entry name" value="THIOESTERASE 1/PROTEASE 1/LYSOPHOSPHOLIPASE L1"/>
    <property type="match status" value="1"/>
</dbReference>
<gene>
    <name evidence="4" type="ORF">LX64_00253</name>
</gene>
<feature type="compositionally biased region" description="Basic residues" evidence="1">
    <location>
        <begin position="53"/>
        <end position="68"/>
    </location>
</feature>
<dbReference type="InterPro" id="IPR013830">
    <property type="entry name" value="SGNH_hydro"/>
</dbReference>
<feature type="signal peptide" evidence="2">
    <location>
        <begin position="1"/>
        <end position="26"/>
    </location>
</feature>
<evidence type="ECO:0000256" key="1">
    <source>
        <dbReference type="SAM" id="MobiDB-lite"/>
    </source>
</evidence>
<keyword evidence="5" id="KW-1185">Reference proteome</keyword>
<dbReference type="Gene3D" id="2.60.120.1360">
    <property type="match status" value="1"/>
</dbReference>
<dbReference type="SUPFAM" id="SSF52266">
    <property type="entry name" value="SGNH hydrolase"/>
    <property type="match status" value="1"/>
</dbReference>
<dbReference type="OrthoDB" id="9764375at2"/>
<evidence type="ECO:0000256" key="2">
    <source>
        <dbReference type="SAM" id="SignalP"/>
    </source>
</evidence>
<dbReference type="AlphaFoldDB" id="A0A327R3L8"/>
<proteinExistence type="predicted"/>
<dbReference type="InterPro" id="IPR051532">
    <property type="entry name" value="Ester_Hydrolysis_Enzymes"/>
</dbReference>
<evidence type="ECO:0000313" key="5">
    <source>
        <dbReference type="Proteomes" id="UP000249547"/>
    </source>
</evidence>
<dbReference type="InterPro" id="IPR036514">
    <property type="entry name" value="SGNH_hydro_sf"/>
</dbReference>
<dbReference type="GO" id="GO:0016788">
    <property type="term" value="F:hydrolase activity, acting on ester bonds"/>
    <property type="evidence" value="ECO:0007669"/>
    <property type="project" value="UniProtKB-ARBA"/>
</dbReference>
<feature type="domain" description="SGNH hydrolase-type esterase" evidence="3">
    <location>
        <begin position="294"/>
        <end position="452"/>
    </location>
</feature>
<reference evidence="4 5" key="1">
    <citation type="submission" date="2018-06" db="EMBL/GenBank/DDBJ databases">
        <title>Genomic Encyclopedia of Archaeal and Bacterial Type Strains, Phase II (KMG-II): from individual species to whole genera.</title>
        <authorList>
            <person name="Goeker M."/>
        </authorList>
    </citation>
    <scope>NUCLEOTIDE SEQUENCE [LARGE SCALE GENOMIC DNA]</scope>
    <source>
        <strain evidence="4 5">DSM 23857</strain>
    </source>
</reference>
<dbReference type="Gene3D" id="3.40.50.1110">
    <property type="entry name" value="SGNH hydrolase"/>
    <property type="match status" value="1"/>
</dbReference>
<sequence>MNLKWQRSISWCLFLFICFSCFDLSANTKPKKQTRPAQTKTTKSKTTSSAKKTSTKKKTTSSKKKTYHKAANTKTVNAAPGIDELYDPADNSIENTAYLLPFLKALQSADSNVVSILHIGDSHLQAGNYPGTIAQNLQQMFGDAGRGFVFPYNLAGTNGPHDYTWSSSTSFSSARIVDRNVSFDVGPGGIAISSPQQNFSLTYIPKGNNVNSNIREATVYYDAGANGANTTVFSSGAVTTTKPIEFEGATGTWQQTTFSYPVSQDRLNLNFANTGVGQFRFYGASIKSGRNGILYNTVGINGAQFLHYNANKNSLIEQLICFQPQLIIYSLGTNEAYGFTSGEAVRAEIENVVSVAKQYAPNAKLLFTTPPYGMRIRRTSSVRKKVGKKYKTVKTVSSIPNPNVVKVQQEIVKYCRENGYALWDFYHIMRGDKRFNTGWGADHIHFNVAGYNLQGQLLYEAIRKAYLSQQKN</sequence>